<dbReference type="EMBL" id="JAESVP010000004">
    <property type="protein sequence ID" value="MBL4928371.1"/>
    <property type="molecule type" value="Genomic_DNA"/>
</dbReference>
<evidence type="ECO:0000313" key="2">
    <source>
        <dbReference type="Proteomes" id="UP000619033"/>
    </source>
</evidence>
<reference evidence="1" key="1">
    <citation type="submission" date="2021-01" db="EMBL/GenBank/DDBJ databases">
        <title>Genome seq and assembly of Tabrizicola sp. KVB23.</title>
        <authorList>
            <person name="Chhetri G."/>
        </authorList>
    </citation>
    <scope>NUCLEOTIDE SEQUENCE</scope>
    <source>
        <strain evidence="1">KVB23</strain>
    </source>
</reference>
<name>A0A8J7SSH3_9RHOB</name>
<comment type="caution">
    <text evidence="1">The sequence shown here is derived from an EMBL/GenBank/DDBJ whole genome shotgun (WGS) entry which is preliminary data.</text>
</comment>
<keyword evidence="2" id="KW-1185">Reference proteome</keyword>
<dbReference type="AlphaFoldDB" id="A0A8J7SSH3"/>
<keyword evidence="1" id="KW-0966">Cell projection</keyword>
<protein>
    <submittedName>
        <fullName evidence="1">Flagellar biosynthesis regulator FlaF</fullName>
    </submittedName>
</protein>
<keyword evidence="1" id="KW-0969">Cilium</keyword>
<dbReference type="InterPro" id="IPR010845">
    <property type="entry name" value="FlaF"/>
</dbReference>
<dbReference type="Proteomes" id="UP000619033">
    <property type="component" value="Unassembled WGS sequence"/>
</dbReference>
<sequence>MSALSVAAQAAYSRPTPNVLSPRAAEYDLLGRVTRRLSDGWRKRETDLAGLMAAVDENERVWSTLAQEVADPANALPSELRAKLFYLYEFARHHGQLVRQGKASAEILVEINTAVMRGLRGQVPA</sequence>
<dbReference type="Pfam" id="PF07309">
    <property type="entry name" value="FlaF"/>
    <property type="match status" value="1"/>
</dbReference>
<proteinExistence type="predicted"/>
<organism evidence="1 2">
    <name type="scientific">Fuscibacter oryzae</name>
    <dbReference type="NCBI Taxonomy" id="2803939"/>
    <lineage>
        <taxon>Bacteria</taxon>
        <taxon>Pseudomonadati</taxon>
        <taxon>Pseudomonadota</taxon>
        <taxon>Alphaproteobacteria</taxon>
        <taxon>Rhodobacterales</taxon>
        <taxon>Paracoccaceae</taxon>
        <taxon>Fuscibacter</taxon>
    </lineage>
</organism>
<accession>A0A8J7SSH3</accession>
<keyword evidence="1" id="KW-0282">Flagellum</keyword>
<dbReference type="NCBIfam" id="NF009435">
    <property type="entry name" value="PRK12794.1"/>
    <property type="match status" value="1"/>
</dbReference>
<dbReference type="GO" id="GO:0044781">
    <property type="term" value="P:bacterial-type flagellum organization"/>
    <property type="evidence" value="ECO:0007669"/>
    <property type="project" value="InterPro"/>
</dbReference>
<dbReference type="RefSeq" id="WP_202660072.1">
    <property type="nucleotide sequence ID" value="NZ_JAESVP010000004.1"/>
</dbReference>
<gene>
    <name evidence="1" type="primary">flaF</name>
    <name evidence="1" type="ORF">JI744_09665</name>
</gene>
<evidence type="ECO:0000313" key="1">
    <source>
        <dbReference type="EMBL" id="MBL4928371.1"/>
    </source>
</evidence>